<keyword evidence="3" id="KW-0238">DNA-binding</keyword>
<dbReference type="RefSeq" id="WP_379877175.1">
    <property type="nucleotide sequence ID" value="NZ_JBHUIP010000012.1"/>
</dbReference>
<dbReference type="InterPro" id="IPR018653">
    <property type="entry name" value="ScfR_C"/>
</dbReference>
<evidence type="ECO:0000313" key="7">
    <source>
        <dbReference type="EMBL" id="MFD2264136.1"/>
    </source>
</evidence>
<comment type="caution">
    <text evidence="7">The sequence shown here is derived from an EMBL/GenBank/DDBJ whole genome shotgun (WGS) entry which is preliminary data.</text>
</comment>
<dbReference type="InterPro" id="IPR010359">
    <property type="entry name" value="IrrE_HExxH"/>
</dbReference>
<dbReference type="PIRSF" id="PIRSF019251">
    <property type="entry name" value="Rv0465c"/>
    <property type="match status" value="1"/>
</dbReference>
<evidence type="ECO:0000259" key="6">
    <source>
        <dbReference type="PROSITE" id="PS50943"/>
    </source>
</evidence>
<evidence type="ECO:0000256" key="1">
    <source>
        <dbReference type="ARBA" id="ARBA00007227"/>
    </source>
</evidence>
<keyword evidence="4" id="KW-0804">Transcription</keyword>
<protein>
    <submittedName>
        <fullName evidence="7">Short-chain fatty acyl-CoA regulator family protein</fullName>
    </submittedName>
</protein>
<dbReference type="PANTHER" id="PTHR46797:SF23">
    <property type="entry name" value="HTH-TYPE TRANSCRIPTIONAL REGULATOR SUTR"/>
    <property type="match status" value="1"/>
</dbReference>
<dbReference type="Proteomes" id="UP001597295">
    <property type="component" value="Unassembled WGS sequence"/>
</dbReference>
<dbReference type="InterPro" id="IPR050807">
    <property type="entry name" value="TransReg_Diox_bact_type"/>
</dbReference>
<name>A0ABW5DVY7_9PROT</name>
<proteinExistence type="inferred from homology"/>
<feature type="region of interest" description="Disordered" evidence="5">
    <location>
        <begin position="442"/>
        <end position="464"/>
    </location>
</feature>
<dbReference type="PROSITE" id="PS50943">
    <property type="entry name" value="HTH_CROC1"/>
    <property type="match status" value="1"/>
</dbReference>
<dbReference type="InterPro" id="IPR026281">
    <property type="entry name" value="HTH_RamB"/>
</dbReference>
<dbReference type="Pfam" id="PF01381">
    <property type="entry name" value="HTH_3"/>
    <property type="match status" value="1"/>
</dbReference>
<evidence type="ECO:0000256" key="4">
    <source>
        <dbReference type="ARBA" id="ARBA00023163"/>
    </source>
</evidence>
<accession>A0ABW5DVY7</accession>
<organism evidence="7 8">
    <name type="scientific">Lacibacterium aquatile</name>
    <dbReference type="NCBI Taxonomy" id="1168082"/>
    <lineage>
        <taxon>Bacteria</taxon>
        <taxon>Pseudomonadati</taxon>
        <taxon>Pseudomonadota</taxon>
        <taxon>Alphaproteobacteria</taxon>
        <taxon>Rhodospirillales</taxon>
        <taxon>Rhodospirillaceae</taxon>
    </lineage>
</organism>
<dbReference type="InterPro" id="IPR010982">
    <property type="entry name" value="Lambda_DNA-bd_dom_sf"/>
</dbReference>
<evidence type="ECO:0000256" key="5">
    <source>
        <dbReference type="SAM" id="MobiDB-lite"/>
    </source>
</evidence>
<gene>
    <name evidence="7" type="ORF">ACFSM5_14640</name>
</gene>
<reference evidence="8" key="1">
    <citation type="journal article" date="2019" name="Int. J. Syst. Evol. Microbiol.">
        <title>The Global Catalogue of Microorganisms (GCM) 10K type strain sequencing project: providing services to taxonomists for standard genome sequencing and annotation.</title>
        <authorList>
            <consortium name="The Broad Institute Genomics Platform"/>
            <consortium name="The Broad Institute Genome Sequencing Center for Infectious Disease"/>
            <person name="Wu L."/>
            <person name="Ma J."/>
        </authorList>
    </citation>
    <scope>NUCLEOTIDE SEQUENCE [LARGE SCALE GENOMIC DNA]</scope>
    <source>
        <strain evidence="8">CGMCC 1.19062</strain>
    </source>
</reference>
<dbReference type="Gene3D" id="1.10.260.40">
    <property type="entry name" value="lambda repressor-like DNA-binding domains"/>
    <property type="match status" value="1"/>
</dbReference>
<keyword evidence="8" id="KW-1185">Reference proteome</keyword>
<keyword evidence="2" id="KW-0805">Transcription regulation</keyword>
<dbReference type="Pfam" id="PF09856">
    <property type="entry name" value="ScfRs"/>
    <property type="match status" value="1"/>
</dbReference>
<dbReference type="PANTHER" id="PTHR46797">
    <property type="entry name" value="HTH-TYPE TRANSCRIPTIONAL REGULATOR"/>
    <property type="match status" value="1"/>
</dbReference>
<evidence type="ECO:0000256" key="3">
    <source>
        <dbReference type="ARBA" id="ARBA00023125"/>
    </source>
</evidence>
<sequence length="464" mass="50632">MAREQIRLGGKLRRLRQEQRLSQVQMAEQLGISASYLNLLEHNQRAVTVPVLLKLAQRFGIDLDSFTDDDDGRLEAEMMEVFADPLFDGQDIKPADVKELIGAAPSLGRAVLSLYQAFRGSRAPTAAAGDMAGEDDPVPTGMPSEEVTDFIQDKKNHFPDLESAAEALRAEIGDGDLCTGLIRVLAERYAVDVAVVPEASLDGLLRRYDPHSRRLLLSERLPRSSRVFQLAHQIALIGEAPRLDRLVAGGKFTTLEADRLARIALASYFAGAVMMPYGSFLAAVRESRHDFDLLQARFEASLEQVCQRLASLRRPGAQGLPFHFVRIDVAGNVSKRFTASGLSIPRFGSICARWNLHRALAQPGRLSAQAARLPDGQGFLMLAASAPGGRHALGLGVPLGFAKEVRAGDGLDPDAASAIGISCRLCPRSDCDDRAVPSLHHPLKVDENRRARSTYMDARPEDRS</sequence>
<dbReference type="SMART" id="SM00530">
    <property type="entry name" value="HTH_XRE"/>
    <property type="match status" value="1"/>
</dbReference>
<evidence type="ECO:0000256" key="2">
    <source>
        <dbReference type="ARBA" id="ARBA00023015"/>
    </source>
</evidence>
<evidence type="ECO:0000313" key="8">
    <source>
        <dbReference type="Proteomes" id="UP001597295"/>
    </source>
</evidence>
<dbReference type="CDD" id="cd00093">
    <property type="entry name" value="HTH_XRE"/>
    <property type="match status" value="1"/>
</dbReference>
<dbReference type="InterPro" id="IPR001387">
    <property type="entry name" value="Cro/C1-type_HTH"/>
</dbReference>
<dbReference type="SUPFAM" id="SSF47413">
    <property type="entry name" value="lambda repressor-like DNA-binding domains"/>
    <property type="match status" value="1"/>
</dbReference>
<feature type="domain" description="HTH cro/C1-type" evidence="6">
    <location>
        <begin position="12"/>
        <end position="66"/>
    </location>
</feature>
<comment type="similarity">
    <text evidence="1">Belongs to the short-chain fatty acyl-CoA assimilation regulator (ScfR) family.</text>
</comment>
<dbReference type="EMBL" id="JBHUIP010000012">
    <property type="protein sequence ID" value="MFD2264136.1"/>
    <property type="molecule type" value="Genomic_DNA"/>
</dbReference>
<dbReference type="Pfam" id="PF06114">
    <property type="entry name" value="Peptidase_M78"/>
    <property type="match status" value="1"/>
</dbReference>